<feature type="chain" id="PRO_5045045333" description="Secreted protein" evidence="1">
    <location>
        <begin position="30"/>
        <end position="216"/>
    </location>
</feature>
<dbReference type="RefSeq" id="WP_344808566.1">
    <property type="nucleotide sequence ID" value="NZ_BAABBO010000018.1"/>
</dbReference>
<proteinExistence type="predicted"/>
<organism evidence="2 3">
    <name type="scientific">Allohahella marinimesophila</name>
    <dbReference type="NCBI Taxonomy" id="1054972"/>
    <lineage>
        <taxon>Bacteria</taxon>
        <taxon>Pseudomonadati</taxon>
        <taxon>Pseudomonadota</taxon>
        <taxon>Gammaproteobacteria</taxon>
        <taxon>Oceanospirillales</taxon>
        <taxon>Hahellaceae</taxon>
        <taxon>Allohahella</taxon>
    </lineage>
</organism>
<dbReference type="Proteomes" id="UP001501337">
    <property type="component" value="Unassembled WGS sequence"/>
</dbReference>
<feature type="signal peptide" evidence="1">
    <location>
        <begin position="1"/>
        <end position="29"/>
    </location>
</feature>
<keyword evidence="1" id="KW-0732">Signal</keyword>
<keyword evidence="3" id="KW-1185">Reference proteome</keyword>
<sequence>MFNASNTIIPFARHCLLTAPLLLAPFAHASYIMPEQIRIDINWVPEQIDLNYTLDYGASDEYTTVEVLFFGAFFATYASERSEPWFNVGYVHHEPGQTAFDMSDMLRMFLFDEGFDGQTYNFMNRVSMEDTYVFAYESEAYYIPANCVPYEDEDCPPILAAYAYGETLITFYDSGDGTDNPGPGNPAEVSLPGSLPLAMIAALGIFGGRVGRKFKR</sequence>
<evidence type="ECO:0000313" key="2">
    <source>
        <dbReference type="EMBL" id="GAA3973868.1"/>
    </source>
</evidence>
<reference evidence="3" key="1">
    <citation type="journal article" date="2019" name="Int. J. Syst. Evol. Microbiol.">
        <title>The Global Catalogue of Microorganisms (GCM) 10K type strain sequencing project: providing services to taxonomists for standard genome sequencing and annotation.</title>
        <authorList>
            <consortium name="The Broad Institute Genomics Platform"/>
            <consortium name="The Broad Institute Genome Sequencing Center for Infectious Disease"/>
            <person name="Wu L."/>
            <person name="Ma J."/>
        </authorList>
    </citation>
    <scope>NUCLEOTIDE SEQUENCE [LARGE SCALE GENOMIC DNA]</scope>
    <source>
        <strain evidence="3">JCM 17555</strain>
    </source>
</reference>
<dbReference type="EMBL" id="BAABBO010000018">
    <property type="protein sequence ID" value="GAA3973868.1"/>
    <property type="molecule type" value="Genomic_DNA"/>
</dbReference>
<evidence type="ECO:0000313" key="3">
    <source>
        <dbReference type="Proteomes" id="UP001501337"/>
    </source>
</evidence>
<name>A0ABP7PZ91_9GAMM</name>
<gene>
    <name evidence="2" type="ORF">GCM10022278_33700</name>
</gene>
<protein>
    <recommendedName>
        <fullName evidence="4">Secreted protein</fullName>
    </recommendedName>
</protein>
<accession>A0ABP7PZ91</accession>
<comment type="caution">
    <text evidence="2">The sequence shown here is derived from an EMBL/GenBank/DDBJ whole genome shotgun (WGS) entry which is preliminary data.</text>
</comment>
<evidence type="ECO:0000256" key="1">
    <source>
        <dbReference type="SAM" id="SignalP"/>
    </source>
</evidence>
<evidence type="ECO:0008006" key="4">
    <source>
        <dbReference type="Google" id="ProtNLM"/>
    </source>
</evidence>